<keyword evidence="2" id="KW-1185">Reference proteome</keyword>
<proteinExistence type="predicted"/>
<protein>
    <submittedName>
        <fullName evidence="1">Uncharacterized protein</fullName>
    </submittedName>
</protein>
<dbReference type="Proteomes" id="UP001479436">
    <property type="component" value="Unassembled WGS sequence"/>
</dbReference>
<feature type="non-terminal residue" evidence="1">
    <location>
        <position position="1"/>
    </location>
</feature>
<reference evidence="1 2" key="1">
    <citation type="submission" date="2023-04" db="EMBL/GenBank/DDBJ databases">
        <title>Genome of Basidiobolus ranarum AG-B5.</title>
        <authorList>
            <person name="Stajich J.E."/>
            <person name="Carter-House D."/>
            <person name="Gryganskyi A."/>
        </authorList>
    </citation>
    <scope>NUCLEOTIDE SEQUENCE [LARGE SCALE GENOMIC DNA]</scope>
    <source>
        <strain evidence="1 2">AG-B5</strain>
    </source>
</reference>
<gene>
    <name evidence="1" type="ORF">K7432_016463</name>
</gene>
<comment type="caution">
    <text evidence="1">The sequence shown here is derived from an EMBL/GenBank/DDBJ whole genome shotgun (WGS) entry which is preliminary data.</text>
</comment>
<evidence type="ECO:0000313" key="2">
    <source>
        <dbReference type="Proteomes" id="UP001479436"/>
    </source>
</evidence>
<name>A0ABR2WES6_9FUNG</name>
<sequence>ISVATVSLLIPASAGPNHKNYHGIAASPEYVEIYAHAKACGDIFPATLETVPASIEDRFNECFLSARCFVVRCGADSSTSGGVLANAIGPIFVLCKGWVKEEKEHGFHSDVIKQRGDKDISGCQSGF</sequence>
<dbReference type="EMBL" id="JASJQH010002729">
    <property type="protein sequence ID" value="KAK9759971.1"/>
    <property type="molecule type" value="Genomic_DNA"/>
</dbReference>
<evidence type="ECO:0000313" key="1">
    <source>
        <dbReference type="EMBL" id="KAK9759971.1"/>
    </source>
</evidence>
<organism evidence="1 2">
    <name type="scientific">Basidiobolus ranarum</name>
    <dbReference type="NCBI Taxonomy" id="34480"/>
    <lineage>
        <taxon>Eukaryota</taxon>
        <taxon>Fungi</taxon>
        <taxon>Fungi incertae sedis</taxon>
        <taxon>Zoopagomycota</taxon>
        <taxon>Entomophthoromycotina</taxon>
        <taxon>Basidiobolomycetes</taxon>
        <taxon>Basidiobolales</taxon>
        <taxon>Basidiobolaceae</taxon>
        <taxon>Basidiobolus</taxon>
    </lineage>
</organism>
<accession>A0ABR2WES6</accession>